<evidence type="ECO:0000256" key="6">
    <source>
        <dbReference type="SAM" id="Phobius"/>
    </source>
</evidence>
<keyword evidence="3" id="KW-0735">Signal-anchor</keyword>
<comment type="subcellular location">
    <subcellularLocation>
        <location evidence="1">Membrane</location>
        <topology evidence="1">Single-pass type II membrane protein</topology>
    </subcellularLocation>
</comment>
<dbReference type="GO" id="GO:0005890">
    <property type="term" value="C:sodium:potassium-exchanging ATPase complex"/>
    <property type="evidence" value="ECO:0007669"/>
    <property type="project" value="InterPro"/>
</dbReference>
<reference evidence="7" key="1">
    <citation type="submission" date="2022-10" db="EMBL/GenBank/DDBJ databases">
        <title>Genome sequences of endogenous nimaviruses in decapod crustaceans.</title>
        <authorList>
            <person name="Kawato S."/>
            <person name="Nozaki R."/>
            <person name="Kondo H."/>
            <person name="Hirono I."/>
        </authorList>
    </citation>
    <scope>NUCLEOTIDE SEQUENCE</scope>
    <source>
        <strain evidence="7">Tokushima2020</strain>
    </source>
</reference>
<evidence type="ECO:0000256" key="2">
    <source>
        <dbReference type="ARBA" id="ARBA00022692"/>
    </source>
</evidence>
<name>A0A9C7BWH0_9VIRU</name>
<dbReference type="PANTHER" id="PTHR11523">
    <property type="entry name" value="SODIUM/POTASSIUM-DEPENDENT ATPASE BETA SUBUNIT"/>
    <property type="match status" value="1"/>
</dbReference>
<dbReference type="EMBL" id="LC738878">
    <property type="protein sequence ID" value="BDT62841.1"/>
    <property type="molecule type" value="Genomic_DNA"/>
</dbReference>
<dbReference type="GO" id="GO:1990573">
    <property type="term" value="P:potassium ion import across plasma membrane"/>
    <property type="evidence" value="ECO:0007669"/>
    <property type="project" value="TreeGrafter"/>
</dbReference>
<feature type="transmembrane region" description="Helical" evidence="6">
    <location>
        <begin position="6"/>
        <end position="30"/>
    </location>
</feature>
<keyword evidence="2 6" id="KW-0812">Transmembrane</keyword>
<dbReference type="Gene3D" id="2.60.40.1660">
    <property type="entry name" value="Na, k-atpase alpha subunit"/>
    <property type="match status" value="1"/>
</dbReference>
<proteinExistence type="predicted"/>
<dbReference type="GO" id="GO:0001671">
    <property type="term" value="F:ATPase activator activity"/>
    <property type="evidence" value="ECO:0007669"/>
    <property type="project" value="TreeGrafter"/>
</dbReference>
<evidence type="ECO:0000256" key="1">
    <source>
        <dbReference type="ARBA" id="ARBA00004606"/>
    </source>
</evidence>
<dbReference type="GO" id="GO:0036376">
    <property type="term" value="P:sodium ion export across plasma membrane"/>
    <property type="evidence" value="ECO:0007669"/>
    <property type="project" value="TreeGrafter"/>
</dbReference>
<dbReference type="Pfam" id="PF00287">
    <property type="entry name" value="Na_K-ATPase"/>
    <property type="match status" value="1"/>
</dbReference>
<protein>
    <submittedName>
        <fullName evidence="7">Sodium/potassium-transporting ATPase subunit beta-like protein</fullName>
    </submittedName>
</protein>
<dbReference type="PANTHER" id="PTHR11523:SF28">
    <property type="entry name" value="NA_K-ATPASE BETA SUBUNIT ISOFORM 4-RELATED"/>
    <property type="match status" value="1"/>
</dbReference>
<keyword evidence="4 6" id="KW-1133">Transmembrane helix</keyword>
<organism evidence="7">
    <name type="scientific">Metapenaeus joyneri majanivirus</name>
    <dbReference type="NCBI Taxonomy" id="2984280"/>
    <lineage>
        <taxon>Viruses</taxon>
        <taxon>Viruses incertae sedis</taxon>
        <taxon>Naldaviricetes</taxon>
        <taxon>Nimaviridae</taxon>
    </lineage>
</organism>
<dbReference type="InterPro" id="IPR038702">
    <property type="entry name" value="Na/K_ATPase_sub_beta_sf"/>
</dbReference>
<sequence length="251" mass="28198">MVVSLTMKVVIVLSIIAVATIAVGVTFGVLQNSSPLSISRGLQVIPRANPITYTVGDIDSVQSYIQDINNTLAEYDRTPDDTFIECNDTVRPKGKEVCIRNSSILKSCRPDINFGFEGKSPCVLLRLYLEDSFKPDPYQSLDDLPDDFPADLRYDAERAVKEFGELPQGIWVDCSSNVNLLEPYSFFPDYFFDNIGAKNYMPPFIAVQFDLSNRIDDETVIECKAWAKNINHDKDDFSKVSFTLYPKSSSN</sequence>
<evidence type="ECO:0000256" key="5">
    <source>
        <dbReference type="ARBA" id="ARBA00023136"/>
    </source>
</evidence>
<evidence type="ECO:0000313" key="7">
    <source>
        <dbReference type="EMBL" id="BDT62841.1"/>
    </source>
</evidence>
<dbReference type="InterPro" id="IPR000402">
    <property type="entry name" value="Na/K_ATPase_sub_beta"/>
</dbReference>
<accession>A0A9C7BWH0</accession>
<evidence type="ECO:0000256" key="4">
    <source>
        <dbReference type="ARBA" id="ARBA00022989"/>
    </source>
</evidence>
<evidence type="ECO:0000256" key="3">
    <source>
        <dbReference type="ARBA" id="ARBA00022968"/>
    </source>
</evidence>
<keyword evidence="5 6" id="KW-0472">Membrane</keyword>